<evidence type="ECO:0000256" key="1">
    <source>
        <dbReference type="ARBA" id="ARBA00004651"/>
    </source>
</evidence>
<dbReference type="GO" id="GO:0005886">
    <property type="term" value="C:plasma membrane"/>
    <property type="evidence" value="ECO:0007669"/>
    <property type="project" value="UniProtKB-SubCell"/>
</dbReference>
<sequence>MTSAALDGRQIATAIIFVGTLTGVALGRIPGLRIDRAGIALVGASLMLVFGKLSFEEALRTIDLDTIALLLGTMIIVAQLRISGFFDLAGHFAIDRARGPIMLLSAIIAITGLFSAFLVNDAICLVMAPLVVHVTQALRRNPVPYLLAVAMASNAGSVATFTGNPQNMIIGLASRIPYAAFTVKLAPTAAAALLLTLILIALFYPREFFSPFTNVKAEPGGNHDPRQLRKGAFVTAGVVASFFVGAPAAKAALIGGSLLLISRSVKPQRIYALVDGQLLLMFAGLFVVIAAAHEAFLASSAMAAARLHLENPWALSGVTAALSNLVSNVPAVLILKPWMANLPDPRQAWLIVAMSSTLAGNLTLLGSVANLIVAEKARKDGVHLSFLAYLAVGLPLTLLSLCFGTWWLAGWTKL</sequence>
<dbReference type="PANTHER" id="PTHR43302:SF5">
    <property type="entry name" value="TRANSPORTER ARSB-RELATED"/>
    <property type="match status" value="1"/>
</dbReference>
<dbReference type="CDD" id="cd01117">
    <property type="entry name" value="YbiR_permease"/>
    <property type="match status" value="1"/>
</dbReference>
<dbReference type="AlphaFoldDB" id="A0A1I3Y8F9"/>
<accession>A0A1I3Y8F9</accession>
<dbReference type="EMBL" id="FOSN01000005">
    <property type="protein sequence ID" value="SFK28105.1"/>
    <property type="molecule type" value="Genomic_DNA"/>
</dbReference>
<dbReference type="InterPro" id="IPR004680">
    <property type="entry name" value="Cit_transptr-like_dom"/>
</dbReference>
<feature type="transmembrane region" description="Helical" evidence="8">
    <location>
        <begin position="67"/>
        <end position="89"/>
    </location>
</feature>
<keyword evidence="4" id="KW-1003">Cell membrane</keyword>
<dbReference type="RefSeq" id="WP_091680531.1">
    <property type="nucleotide sequence ID" value="NZ_FOSN01000005.1"/>
</dbReference>
<name>A0A1I3Y8F9_9HYPH</name>
<dbReference type="Proteomes" id="UP000198755">
    <property type="component" value="Unassembled WGS sequence"/>
</dbReference>
<feature type="domain" description="Citrate transporter-like" evidence="9">
    <location>
        <begin position="34"/>
        <end position="359"/>
    </location>
</feature>
<keyword evidence="11" id="KW-1185">Reference proteome</keyword>
<gene>
    <name evidence="10" type="ORF">SAMN05444581_10585</name>
</gene>
<dbReference type="STRING" id="1612308.SAMN05444581_10585"/>
<evidence type="ECO:0000313" key="11">
    <source>
        <dbReference type="Proteomes" id="UP000198755"/>
    </source>
</evidence>
<keyword evidence="6 8" id="KW-1133">Transmembrane helix</keyword>
<evidence type="ECO:0000256" key="6">
    <source>
        <dbReference type="ARBA" id="ARBA00022989"/>
    </source>
</evidence>
<keyword evidence="3" id="KW-0813">Transport</keyword>
<feature type="transmembrane region" description="Helical" evidence="8">
    <location>
        <begin position="185"/>
        <end position="204"/>
    </location>
</feature>
<dbReference type="PANTHER" id="PTHR43302">
    <property type="entry name" value="TRANSPORTER ARSB-RELATED"/>
    <property type="match status" value="1"/>
</dbReference>
<reference evidence="10 11" key="1">
    <citation type="submission" date="2016-10" db="EMBL/GenBank/DDBJ databases">
        <authorList>
            <person name="de Groot N.N."/>
        </authorList>
    </citation>
    <scope>NUCLEOTIDE SEQUENCE [LARGE SCALE GENOMIC DNA]</scope>
    <source>
        <strain evidence="10 11">NE2</strain>
    </source>
</reference>
<protein>
    <submittedName>
        <fullName evidence="10">Na+/H+ antiporter NhaD</fullName>
    </submittedName>
</protein>
<evidence type="ECO:0000256" key="5">
    <source>
        <dbReference type="ARBA" id="ARBA00022692"/>
    </source>
</evidence>
<dbReference type="GO" id="GO:0015105">
    <property type="term" value="F:arsenite transmembrane transporter activity"/>
    <property type="evidence" value="ECO:0007669"/>
    <property type="project" value="InterPro"/>
</dbReference>
<evidence type="ECO:0000256" key="2">
    <source>
        <dbReference type="ARBA" id="ARBA00009843"/>
    </source>
</evidence>
<feature type="transmembrane region" description="Helical" evidence="8">
    <location>
        <begin position="143"/>
        <end position="164"/>
    </location>
</feature>
<feature type="transmembrane region" description="Helical" evidence="8">
    <location>
        <begin position="273"/>
        <end position="293"/>
    </location>
</feature>
<evidence type="ECO:0000256" key="7">
    <source>
        <dbReference type="ARBA" id="ARBA00023136"/>
    </source>
</evidence>
<evidence type="ECO:0000256" key="3">
    <source>
        <dbReference type="ARBA" id="ARBA00022448"/>
    </source>
</evidence>
<evidence type="ECO:0000256" key="8">
    <source>
        <dbReference type="SAM" id="Phobius"/>
    </source>
</evidence>
<feature type="transmembrane region" description="Helical" evidence="8">
    <location>
        <begin position="232"/>
        <end position="261"/>
    </location>
</feature>
<dbReference type="Pfam" id="PF03600">
    <property type="entry name" value="CitMHS"/>
    <property type="match status" value="1"/>
</dbReference>
<comment type="similarity">
    <text evidence="2">Belongs to the CitM (TC 2.A.11) transporter family.</text>
</comment>
<feature type="transmembrane region" description="Helical" evidence="8">
    <location>
        <begin position="386"/>
        <end position="409"/>
    </location>
</feature>
<keyword evidence="5 8" id="KW-0812">Transmembrane</keyword>
<evidence type="ECO:0000256" key="4">
    <source>
        <dbReference type="ARBA" id="ARBA00022475"/>
    </source>
</evidence>
<proteinExistence type="inferred from homology"/>
<feature type="transmembrane region" description="Helical" evidence="8">
    <location>
        <begin position="12"/>
        <end position="30"/>
    </location>
</feature>
<evidence type="ECO:0000313" key="10">
    <source>
        <dbReference type="EMBL" id="SFK28105.1"/>
    </source>
</evidence>
<organism evidence="10 11">
    <name type="scientific">Methylocapsa palsarum</name>
    <dbReference type="NCBI Taxonomy" id="1612308"/>
    <lineage>
        <taxon>Bacteria</taxon>
        <taxon>Pseudomonadati</taxon>
        <taxon>Pseudomonadota</taxon>
        <taxon>Alphaproteobacteria</taxon>
        <taxon>Hyphomicrobiales</taxon>
        <taxon>Beijerinckiaceae</taxon>
        <taxon>Methylocapsa</taxon>
    </lineage>
</organism>
<dbReference type="InterPro" id="IPR000802">
    <property type="entry name" value="Arsenical_pump_ArsB"/>
</dbReference>
<dbReference type="PRINTS" id="PR00758">
    <property type="entry name" value="ARSENICPUMP"/>
</dbReference>
<feature type="transmembrane region" description="Helical" evidence="8">
    <location>
        <begin position="313"/>
        <end position="335"/>
    </location>
</feature>
<dbReference type="OrthoDB" id="9774335at2"/>
<keyword evidence="7 8" id="KW-0472">Membrane</keyword>
<feature type="transmembrane region" description="Helical" evidence="8">
    <location>
        <begin position="101"/>
        <end position="131"/>
    </location>
</feature>
<comment type="subcellular location">
    <subcellularLocation>
        <location evidence="1">Cell membrane</location>
        <topology evidence="1">Multi-pass membrane protein</topology>
    </subcellularLocation>
</comment>
<evidence type="ECO:0000259" key="9">
    <source>
        <dbReference type="Pfam" id="PF03600"/>
    </source>
</evidence>
<feature type="transmembrane region" description="Helical" evidence="8">
    <location>
        <begin position="347"/>
        <end position="374"/>
    </location>
</feature>